<evidence type="ECO:0000313" key="1">
    <source>
        <dbReference type="EMBL" id="SOD95055.1"/>
    </source>
</evidence>
<proteinExistence type="predicted"/>
<evidence type="ECO:0000313" key="2">
    <source>
        <dbReference type="Proteomes" id="UP000219452"/>
    </source>
</evidence>
<keyword evidence="2" id="KW-1185">Reference proteome</keyword>
<dbReference type="Proteomes" id="UP000219452">
    <property type="component" value="Unassembled WGS sequence"/>
</dbReference>
<protein>
    <submittedName>
        <fullName evidence="1">Capsule assembly protein Wzi</fullName>
    </submittedName>
</protein>
<dbReference type="InterPro" id="IPR026950">
    <property type="entry name" value="Caps_assemb_Wzi"/>
</dbReference>
<name>A0A286GHP7_9BACT</name>
<gene>
    <name evidence="1" type="ORF">SAMN06269250_4728</name>
</gene>
<sequence>MRFFLVWIAYGAFVCFGSELVYGQRINQYQLEVGGLGSSDQTPFWLRANQYGTVPLTNPALRLNAGIQAGYRPADSTGHRPKVDWGYGINVVGNLGSTSQFLLPEAYIKGRIGAFELYAGRRKEIIGLVDTLLTSGSYIWSGNALPFPKIQLAIPVFTPIPLTGGVISVMGTFSHGWFENGDRLVKDSYLHQSSFYGRLGKPSWRVRLYGGFNHQVMWAGHSDYLDPTVATNGKLPSNIKYFPAVVLGTRNPYPDDKAIQTISHFEENRIGNHLGSVDFAVEVNLNRWNLFAYRQFMYDDGSLFYGTNLDDGLNGLRIRNKDQPTGAALFVRQITLEYMFTGSQGGDLFILENPQKRGRDDYFTNSQYQDGWTYFGRTIGTPFITPLSEVRPSLPSRFGIANNRVSLFHLGLSALVLNKVDITTRLSFSRNAGSYPIPYLTIPAQFSGLLTASVPTNLLGGTTLNGSVAVDTGELLPNSVGAYIAIRKTGLLGGSRRASVSPRRAY</sequence>
<dbReference type="EMBL" id="OCNH01000004">
    <property type="protein sequence ID" value="SOD95055.1"/>
    <property type="molecule type" value="Genomic_DNA"/>
</dbReference>
<reference evidence="2" key="1">
    <citation type="submission" date="2017-09" db="EMBL/GenBank/DDBJ databases">
        <authorList>
            <person name="Varghese N."/>
            <person name="Submissions S."/>
        </authorList>
    </citation>
    <scope>NUCLEOTIDE SEQUENCE [LARGE SCALE GENOMIC DNA]</scope>
    <source>
        <strain evidence="2">DSM 29961</strain>
    </source>
</reference>
<dbReference type="OrthoDB" id="596512at2"/>
<dbReference type="Gene3D" id="2.40.160.130">
    <property type="entry name" value="Capsule assembly protein Wzi"/>
    <property type="match status" value="1"/>
</dbReference>
<dbReference type="RefSeq" id="WP_097128983.1">
    <property type="nucleotide sequence ID" value="NZ_OCNH01000004.1"/>
</dbReference>
<accession>A0A286GHP7</accession>
<dbReference type="InterPro" id="IPR038636">
    <property type="entry name" value="Wzi_sf"/>
</dbReference>
<organism evidence="1 2">
    <name type="scientific">Spirosoma fluviale</name>
    <dbReference type="NCBI Taxonomy" id="1597977"/>
    <lineage>
        <taxon>Bacteria</taxon>
        <taxon>Pseudomonadati</taxon>
        <taxon>Bacteroidota</taxon>
        <taxon>Cytophagia</taxon>
        <taxon>Cytophagales</taxon>
        <taxon>Cytophagaceae</taxon>
        <taxon>Spirosoma</taxon>
    </lineage>
</organism>
<dbReference type="Pfam" id="PF14052">
    <property type="entry name" value="Caps_assemb_Wzi"/>
    <property type="match status" value="1"/>
</dbReference>
<dbReference type="AlphaFoldDB" id="A0A286GHP7"/>